<organism evidence="1 2">
    <name type="scientific">Asticcacaulis biprosthecium C19</name>
    <dbReference type="NCBI Taxonomy" id="715226"/>
    <lineage>
        <taxon>Bacteria</taxon>
        <taxon>Pseudomonadati</taxon>
        <taxon>Pseudomonadota</taxon>
        <taxon>Alphaproteobacteria</taxon>
        <taxon>Caulobacterales</taxon>
        <taxon>Caulobacteraceae</taxon>
        <taxon>Asticcacaulis</taxon>
    </lineage>
</organism>
<dbReference type="HOGENOM" id="CLU_3179645_0_0_5"/>
<evidence type="ECO:0000313" key="1">
    <source>
        <dbReference type="EMBL" id="EGF89221.1"/>
    </source>
</evidence>
<dbReference type="STRING" id="715226.ABI_45680"/>
<reference evidence="2" key="1">
    <citation type="submission" date="2011-03" db="EMBL/GenBank/DDBJ databases">
        <title>Draft genome sequence of Brevundimonas diminuta.</title>
        <authorList>
            <person name="Brown P.J.B."/>
            <person name="Buechlein A."/>
            <person name="Hemmerich C."/>
            <person name="Brun Y.V."/>
        </authorList>
    </citation>
    <scope>NUCLEOTIDE SEQUENCE [LARGE SCALE GENOMIC DNA]</scope>
    <source>
        <strain evidence="2">C19</strain>
    </source>
</reference>
<dbReference type="AlphaFoldDB" id="F4QTS1"/>
<dbReference type="Proteomes" id="UP000006512">
    <property type="component" value="Unassembled WGS sequence"/>
</dbReference>
<keyword evidence="2" id="KW-1185">Reference proteome</keyword>
<proteinExistence type="predicted"/>
<gene>
    <name evidence="1" type="ORF">ABI_45680</name>
</gene>
<dbReference type="EMBL" id="GL883081">
    <property type="protein sequence ID" value="EGF89221.1"/>
    <property type="molecule type" value="Genomic_DNA"/>
</dbReference>
<sequence>MAPRPDGFIVLAAHEYFIKKIKILQSPDNVADWRRKRPAQNPHGAR</sequence>
<protein>
    <submittedName>
        <fullName evidence="1">Uncharacterized protein</fullName>
    </submittedName>
</protein>
<accession>F4QTS1</accession>
<evidence type="ECO:0000313" key="2">
    <source>
        <dbReference type="Proteomes" id="UP000006512"/>
    </source>
</evidence>
<name>F4QTS1_9CAUL</name>